<dbReference type="Pfam" id="PF00307">
    <property type="entry name" value="CH"/>
    <property type="match status" value="1"/>
</dbReference>
<evidence type="ECO:0000313" key="4">
    <source>
        <dbReference type="WBParaSite" id="maker-unitig_2105-snap-gene-0.2-mRNA-1"/>
    </source>
</evidence>
<name>A0A1I8F5V4_9PLAT</name>
<feature type="domain" description="Calponin-homology (CH)" evidence="2">
    <location>
        <begin position="20"/>
        <end position="125"/>
    </location>
</feature>
<dbReference type="PANTHER" id="PTHR11915">
    <property type="entry name" value="SPECTRIN/FILAMIN RELATED CYTOSKELETAL PROTEIN"/>
    <property type="match status" value="1"/>
</dbReference>
<organism evidence="3 4">
    <name type="scientific">Macrostomum lignano</name>
    <dbReference type="NCBI Taxonomy" id="282301"/>
    <lineage>
        <taxon>Eukaryota</taxon>
        <taxon>Metazoa</taxon>
        <taxon>Spiralia</taxon>
        <taxon>Lophotrochozoa</taxon>
        <taxon>Platyhelminthes</taxon>
        <taxon>Rhabditophora</taxon>
        <taxon>Macrostomorpha</taxon>
        <taxon>Macrostomida</taxon>
        <taxon>Macrostomidae</taxon>
        <taxon>Macrostomum</taxon>
    </lineage>
</organism>
<dbReference type="AlphaFoldDB" id="A0A1I8F5V4"/>
<dbReference type="Gene3D" id="1.20.58.60">
    <property type="match status" value="3"/>
</dbReference>
<sequence>LSEVLPDQAAAGAATVTSDVAVRDYLLDWCSKSLSDYPDLRLDNFSACWSDGRAFLYLIHRFRPNLVDPSRIPAMSAEERLRLAFALNERHLGVSSLLDPEDVNPAKPDERSLITYHRTPQQRQRQPLGAASGASIGDSSWREYRRSALELLTWLRQSTSSADLVGRDLTSGLSQMRAIAERFEAQHRADAEQRMAQNASAMSGSVRIEPELRPDQLERAWSATTWRVNERERALQQRIAKLERLYKLGDSVNERGLRSGSSGPGDRVGAAKPVARRTSDGRREGSPRLDFRPVRGRRVDKLFNQVQELREEQYSQAEHLYHRLCSLHLSYLDLNRQVDSASAKRASRAGSSTSQQFRRHAEQLLQQGSTSAGGVGSGFYDEVASVSQAFSSSPAYADLRRCMAWIPEEQLRRSQQPPAGADVAAVHDIAELLRRLSASVIQQRAQIDAACESARAGLSAGEERETFDRLLGELDAAYRALLQAANRRLAETEELLAFMESAEAEVAWLAEKESEVLGHDWGSSGLDTDDVEIYFK</sequence>
<reference evidence="4" key="1">
    <citation type="submission" date="2016-11" db="UniProtKB">
        <authorList>
            <consortium name="WormBaseParasite"/>
        </authorList>
    </citation>
    <scope>IDENTIFICATION</scope>
</reference>
<accession>A0A1I8F5V4</accession>
<dbReference type="Gene3D" id="1.10.418.10">
    <property type="entry name" value="Calponin-like domain"/>
    <property type="match status" value="1"/>
</dbReference>
<evidence type="ECO:0000259" key="2">
    <source>
        <dbReference type="PROSITE" id="PS50021"/>
    </source>
</evidence>
<proteinExistence type="predicted"/>
<dbReference type="SUPFAM" id="SSF46966">
    <property type="entry name" value="Spectrin repeat"/>
    <property type="match status" value="1"/>
</dbReference>
<dbReference type="WBParaSite" id="maker-unitig_2105-snap-gene-0.2-mRNA-1">
    <property type="protein sequence ID" value="maker-unitig_2105-snap-gene-0.2-mRNA-1"/>
    <property type="gene ID" value="maker-unitig_2105-snap-gene-0.2"/>
</dbReference>
<dbReference type="InterPro" id="IPR036872">
    <property type="entry name" value="CH_dom_sf"/>
</dbReference>
<dbReference type="InterPro" id="IPR001715">
    <property type="entry name" value="CH_dom"/>
</dbReference>
<dbReference type="PROSITE" id="PS50021">
    <property type="entry name" value="CH"/>
    <property type="match status" value="1"/>
</dbReference>
<evidence type="ECO:0000313" key="3">
    <source>
        <dbReference type="Proteomes" id="UP000095280"/>
    </source>
</evidence>
<feature type="region of interest" description="Disordered" evidence="1">
    <location>
        <begin position="253"/>
        <end position="291"/>
    </location>
</feature>
<dbReference type="SUPFAM" id="SSF47576">
    <property type="entry name" value="Calponin-homology domain, CH-domain"/>
    <property type="match status" value="1"/>
</dbReference>
<protein>
    <submittedName>
        <fullName evidence="4">Calponin-homology (CH) domain-containing protein</fullName>
    </submittedName>
</protein>
<evidence type="ECO:0000256" key="1">
    <source>
        <dbReference type="SAM" id="MobiDB-lite"/>
    </source>
</evidence>
<feature type="compositionally biased region" description="Basic and acidic residues" evidence="1">
    <location>
        <begin position="277"/>
        <end position="291"/>
    </location>
</feature>
<keyword evidence="3" id="KW-1185">Reference proteome</keyword>
<dbReference type="Proteomes" id="UP000095280">
    <property type="component" value="Unplaced"/>
</dbReference>
<dbReference type="SMART" id="SM00033">
    <property type="entry name" value="CH"/>
    <property type="match status" value="1"/>
</dbReference>